<dbReference type="Proteomes" id="UP000266841">
    <property type="component" value="Unassembled WGS sequence"/>
</dbReference>
<feature type="compositionally biased region" description="Low complexity" evidence="1">
    <location>
        <begin position="111"/>
        <end position="122"/>
    </location>
</feature>
<accession>K0RBR0</accession>
<feature type="region of interest" description="Disordered" evidence="1">
    <location>
        <begin position="158"/>
        <end position="214"/>
    </location>
</feature>
<sequence>VALGGRHAHDEPAALGLHGQLGHDVERLDCKLGSVGGEIVVPLLVEIDSVEDPAQPLVVLDEDVAPLFPGEFVRRVGSVPAPKGGQENHLPEPVPQPSYLGQVEVGPYPPAAASFPALSASSGDEVEVEEGPDHDVGAVAHGALGFARGGVVSVADHDGTAGVVDGPAPGGGSARCGHRSGERDGGGQKEDERKPCYCGHETETTMGDIPAPSS</sequence>
<proteinExistence type="predicted"/>
<dbReference type="EMBL" id="AGNL01047697">
    <property type="protein sequence ID" value="EJK46531.1"/>
    <property type="molecule type" value="Genomic_DNA"/>
</dbReference>
<organism evidence="2 3">
    <name type="scientific">Thalassiosira oceanica</name>
    <name type="common">Marine diatom</name>
    <dbReference type="NCBI Taxonomy" id="159749"/>
    <lineage>
        <taxon>Eukaryota</taxon>
        <taxon>Sar</taxon>
        <taxon>Stramenopiles</taxon>
        <taxon>Ochrophyta</taxon>
        <taxon>Bacillariophyta</taxon>
        <taxon>Coscinodiscophyceae</taxon>
        <taxon>Thalassiosirophycidae</taxon>
        <taxon>Thalassiosirales</taxon>
        <taxon>Thalassiosiraceae</taxon>
        <taxon>Thalassiosira</taxon>
    </lineage>
</organism>
<evidence type="ECO:0000313" key="3">
    <source>
        <dbReference type="Proteomes" id="UP000266841"/>
    </source>
</evidence>
<reference evidence="2 3" key="1">
    <citation type="journal article" date="2012" name="Genome Biol.">
        <title>Genome and low-iron response of an oceanic diatom adapted to chronic iron limitation.</title>
        <authorList>
            <person name="Lommer M."/>
            <person name="Specht M."/>
            <person name="Roy A.S."/>
            <person name="Kraemer L."/>
            <person name="Andreson R."/>
            <person name="Gutowska M.A."/>
            <person name="Wolf J."/>
            <person name="Bergner S.V."/>
            <person name="Schilhabel M.B."/>
            <person name="Klostermeier U.C."/>
            <person name="Beiko R.G."/>
            <person name="Rosenstiel P."/>
            <person name="Hippler M."/>
            <person name="Laroche J."/>
        </authorList>
    </citation>
    <scope>NUCLEOTIDE SEQUENCE [LARGE SCALE GENOMIC DNA]</scope>
    <source>
        <strain evidence="2 3">CCMP1005</strain>
    </source>
</reference>
<comment type="caution">
    <text evidence="2">The sequence shown here is derived from an EMBL/GenBank/DDBJ whole genome shotgun (WGS) entry which is preliminary data.</text>
</comment>
<gene>
    <name evidence="2" type="ORF">THAOC_34797</name>
</gene>
<feature type="region of interest" description="Disordered" evidence="1">
    <location>
        <begin position="78"/>
        <end position="137"/>
    </location>
</feature>
<evidence type="ECO:0000256" key="1">
    <source>
        <dbReference type="SAM" id="MobiDB-lite"/>
    </source>
</evidence>
<feature type="non-terminal residue" evidence="2">
    <location>
        <position position="1"/>
    </location>
</feature>
<name>K0RBR0_THAOC</name>
<dbReference type="AlphaFoldDB" id="K0RBR0"/>
<evidence type="ECO:0000313" key="2">
    <source>
        <dbReference type="EMBL" id="EJK46531.1"/>
    </source>
</evidence>
<protein>
    <submittedName>
        <fullName evidence="2">Uncharacterized protein</fullName>
    </submittedName>
</protein>
<feature type="compositionally biased region" description="Basic and acidic residues" evidence="1">
    <location>
        <begin position="179"/>
        <end position="203"/>
    </location>
</feature>
<keyword evidence="3" id="KW-1185">Reference proteome</keyword>